<dbReference type="InterPro" id="IPR006139">
    <property type="entry name" value="D-isomer_2_OHA_DH_cat_dom"/>
</dbReference>
<dbReference type="Pfam" id="PF00389">
    <property type="entry name" value="2-Hacid_dh"/>
    <property type="match status" value="1"/>
</dbReference>
<dbReference type="Pfam" id="PF02826">
    <property type="entry name" value="2-Hacid_dh_C"/>
    <property type="match status" value="1"/>
</dbReference>
<dbReference type="InterPro" id="IPR006140">
    <property type="entry name" value="D-isomer_DH_NAD-bd"/>
</dbReference>
<dbReference type="HOGENOM" id="CLU_019796_1_2_1"/>
<dbReference type="GO" id="GO:0005829">
    <property type="term" value="C:cytosol"/>
    <property type="evidence" value="ECO:0000318"/>
    <property type="project" value="GO_Central"/>
</dbReference>
<dbReference type="GO" id="GO:0008465">
    <property type="term" value="F:hydroxypyruvate reductase (NADH) activity"/>
    <property type="evidence" value="ECO:0000318"/>
    <property type="project" value="GO_Central"/>
</dbReference>
<dbReference type="SUPFAM" id="SSF51735">
    <property type="entry name" value="NAD(P)-binding Rossmann-fold domains"/>
    <property type="match status" value="1"/>
</dbReference>
<keyword evidence="7" id="KW-1185">Reference proteome</keyword>
<feature type="domain" description="D-isomer specific 2-hydroxyacid dehydrogenase NAD-binding" evidence="5">
    <location>
        <begin position="111"/>
        <end position="290"/>
    </location>
</feature>
<dbReference type="AlphaFoldDB" id="A7S382"/>
<name>A7S382_NEMVE</name>
<protein>
    <recommendedName>
        <fullName evidence="2">Glyoxylate reductase/hydroxypyruvate reductase</fullName>
    </recommendedName>
</protein>
<proteinExistence type="inferred from homology"/>
<accession>A7S382</accession>
<dbReference type="EMBL" id="DS469572">
    <property type="protein sequence ID" value="EDO41804.1"/>
    <property type="molecule type" value="Genomic_DNA"/>
</dbReference>
<dbReference type="Proteomes" id="UP000001593">
    <property type="component" value="Unassembled WGS sequence"/>
</dbReference>
<sequence length="323" mass="35206">MVFQVLVTRRVPDEAIQLLKDANCQLDYWESDEPIPRNELLNRVKGKHAIFCLLTEKIDAEVLDACGPQLKVVATMSVGYDHVNTKEIEKRGLQLGFTPGVLTDATATLNVALLLAVSRRIVEAAAEAKNGGWGTWKPMWMTGATLKGSTVGVVGFGRIGIAVCERLAPFGVCKFLYNDIAPREDVSKHLDAKFVDKDTLYAESDFIIACTVLNEETKGMFNKQVFSKMKKNAIFVNASRGGVVNQEDLYEALKNGEIRGAGLDVTVPEPIPLDHPLLTLKNCVVLPHIGSAEDATRTEMATLTSRNILAGLKGDKLPAAAKL</sequence>
<reference evidence="6 7" key="1">
    <citation type="journal article" date="2007" name="Science">
        <title>Sea anemone genome reveals ancestral eumetazoan gene repertoire and genomic organization.</title>
        <authorList>
            <person name="Putnam N.H."/>
            <person name="Srivastava M."/>
            <person name="Hellsten U."/>
            <person name="Dirks B."/>
            <person name="Chapman J."/>
            <person name="Salamov A."/>
            <person name="Terry A."/>
            <person name="Shapiro H."/>
            <person name="Lindquist E."/>
            <person name="Kapitonov V.V."/>
            <person name="Jurka J."/>
            <person name="Genikhovich G."/>
            <person name="Grigoriev I.V."/>
            <person name="Lucas S.M."/>
            <person name="Steele R.E."/>
            <person name="Finnerty J.R."/>
            <person name="Technau U."/>
            <person name="Martindale M.Q."/>
            <person name="Rokhsar D.S."/>
        </authorList>
    </citation>
    <scope>NUCLEOTIDE SEQUENCE [LARGE SCALE GENOMIC DNA]</scope>
    <source>
        <strain evidence="7">CH2 X CH6</strain>
    </source>
</reference>
<dbReference type="PANTHER" id="PTHR10996">
    <property type="entry name" value="2-HYDROXYACID DEHYDROGENASE-RELATED"/>
    <property type="match status" value="1"/>
</dbReference>
<evidence type="ECO:0000256" key="2">
    <source>
        <dbReference type="ARBA" id="ARBA00073306"/>
    </source>
</evidence>
<evidence type="ECO:0000313" key="7">
    <source>
        <dbReference type="Proteomes" id="UP000001593"/>
    </source>
</evidence>
<dbReference type="InterPro" id="IPR029753">
    <property type="entry name" value="D-isomer_DH_CS"/>
</dbReference>
<dbReference type="InterPro" id="IPR036291">
    <property type="entry name" value="NAD(P)-bd_dom_sf"/>
</dbReference>
<evidence type="ECO:0000256" key="1">
    <source>
        <dbReference type="ARBA" id="ARBA00023002"/>
    </source>
</evidence>
<dbReference type="eggNOG" id="KOG0069">
    <property type="taxonomic scope" value="Eukaryota"/>
</dbReference>
<dbReference type="GO" id="GO:0051287">
    <property type="term" value="F:NAD binding"/>
    <property type="evidence" value="ECO:0007669"/>
    <property type="project" value="InterPro"/>
</dbReference>
<dbReference type="STRING" id="45351.A7S382"/>
<dbReference type="InterPro" id="IPR050223">
    <property type="entry name" value="D-isomer_2-hydroxyacid_DH"/>
</dbReference>
<dbReference type="PROSITE" id="PS00671">
    <property type="entry name" value="D_2_HYDROXYACID_DH_3"/>
    <property type="match status" value="1"/>
</dbReference>
<dbReference type="PANTHER" id="PTHR10996:SF277">
    <property type="entry name" value="GLYOXYLATE REDUCTASE_HYDROXYPYRUVATE REDUCTASE"/>
    <property type="match status" value="1"/>
</dbReference>
<evidence type="ECO:0000259" key="4">
    <source>
        <dbReference type="Pfam" id="PF00389"/>
    </source>
</evidence>
<dbReference type="Gene3D" id="3.40.50.720">
    <property type="entry name" value="NAD(P)-binding Rossmann-like Domain"/>
    <property type="match status" value="2"/>
</dbReference>
<dbReference type="CDD" id="cd05301">
    <property type="entry name" value="GDH"/>
    <property type="match status" value="1"/>
</dbReference>
<dbReference type="GO" id="GO:0030267">
    <property type="term" value="F:glyoxylate reductase (NADPH) activity"/>
    <property type="evidence" value="ECO:0000318"/>
    <property type="project" value="GO_Central"/>
</dbReference>
<evidence type="ECO:0000256" key="3">
    <source>
        <dbReference type="RuleBase" id="RU003719"/>
    </source>
</evidence>
<dbReference type="OMA" id="VNPMFRV"/>
<keyword evidence="1 3" id="KW-0560">Oxidoreductase</keyword>
<feature type="domain" description="D-isomer specific 2-hydroxyacid dehydrogenase catalytic" evidence="4">
    <location>
        <begin position="5"/>
        <end position="319"/>
    </location>
</feature>
<organism evidence="6 7">
    <name type="scientific">Nematostella vectensis</name>
    <name type="common">Starlet sea anemone</name>
    <dbReference type="NCBI Taxonomy" id="45351"/>
    <lineage>
        <taxon>Eukaryota</taxon>
        <taxon>Metazoa</taxon>
        <taxon>Cnidaria</taxon>
        <taxon>Anthozoa</taxon>
        <taxon>Hexacorallia</taxon>
        <taxon>Actiniaria</taxon>
        <taxon>Edwardsiidae</taxon>
        <taxon>Nematostella</taxon>
    </lineage>
</organism>
<gene>
    <name evidence="6" type="ORF">NEMVEDRAFT_v1g185114</name>
</gene>
<dbReference type="FunFam" id="3.40.50.720:FF:000026">
    <property type="entry name" value="Glyoxylate/hydroxypyruvate reductase B"/>
    <property type="match status" value="1"/>
</dbReference>
<evidence type="ECO:0000313" key="6">
    <source>
        <dbReference type="EMBL" id="EDO41804.1"/>
    </source>
</evidence>
<comment type="similarity">
    <text evidence="3">Belongs to the D-isomer specific 2-hydroxyacid dehydrogenase family.</text>
</comment>
<dbReference type="SUPFAM" id="SSF52283">
    <property type="entry name" value="Formate/glycerate dehydrogenase catalytic domain-like"/>
    <property type="match status" value="1"/>
</dbReference>
<dbReference type="InParanoid" id="A7S382"/>
<evidence type="ECO:0000259" key="5">
    <source>
        <dbReference type="Pfam" id="PF02826"/>
    </source>
</evidence>
<dbReference type="PhylomeDB" id="A7S382"/>
<dbReference type="KEGG" id="nve:5513656"/>